<dbReference type="AlphaFoldDB" id="A0A3G2R5W4"/>
<evidence type="ECO:0000313" key="1">
    <source>
        <dbReference type="EMBL" id="AYO30822.1"/>
    </source>
</evidence>
<accession>A0A3G2R5W4</accession>
<protein>
    <submittedName>
        <fullName evidence="1">Uncharacterized protein</fullName>
    </submittedName>
</protein>
<sequence>MAEVIQCPGCLQWLNLELGEARVLRSINSDEILYKCKKCGAYFDEDGVWEIVSFKGAGR</sequence>
<dbReference type="Proteomes" id="UP000280960">
    <property type="component" value="Chromosome"/>
</dbReference>
<organism evidence="1 2">
    <name type="scientific">Biomaibacter acetigenes</name>
    <dbReference type="NCBI Taxonomy" id="2316383"/>
    <lineage>
        <taxon>Bacteria</taxon>
        <taxon>Bacillati</taxon>
        <taxon>Bacillota</taxon>
        <taxon>Clostridia</taxon>
        <taxon>Thermosediminibacterales</taxon>
        <taxon>Tepidanaerobacteraceae</taxon>
        <taxon>Biomaibacter</taxon>
    </lineage>
</organism>
<dbReference type="KEGG" id="bacg:D2962_09540"/>
<gene>
    <name evidence="1" type="ORF">D2962_09540</name>
</gene>
<dbReference type="RefSeq" id="WP_122014840.1">
    <property type="nucleotide sequence ID" value="NZ_CP033169.1"/>
</dbReference>
<dbReference type="EMBL" id="CP033169">
    <property type="protein sequence ID" value="AYO30822.1"/>
    <property type="molecule type" value="Genomic_DNA"/>
</dbReference>
<proteinExistence type="predicted"/>
<keyword evidence="2" id="KW-1185">Reference proteome</keyword>
<evidence type="ECO:0000313" key="2">
    <source>
        <dbReference type="Proteomes" id="UP000280960"/>
    </source>
</evidence>
<name>A0A3G2R5W4_9FIRM</name>
<reference evidence="1 2" key="1">
    <citation type="submission" date="2018-10" db="EMBL/GenBank/DDBJ databases">
        <authorList>
            <person name="Zhang X."/>
        </authorList>
    </citation>
    <scope>NUCLEOTIDE SEQUENCE [LARGE SCALE GENOMIC DNA]</scope>
    <source>
        <strain evidence="1 2">SK-G1</strain>
    </source>
</reference>